<name>A0A2S3IMN4_9POAL</name>
<protein>
    <submittedName>
        <fullName evidence="2">Uncharacterized protein</fullName>
    </submittedName>
</protein>
<sequence length="175" mass="18367">MMWTKHVGSPYQSCLSSPLRALSHISFTDPWGRSGQRSSPAVAPDYLSGAERHRSSRRHGSCSPAASGARPCRLLLVGVEQPADGARLWGRSGRRSSPMAAQARPSRPSRAEHAYGGSRSPIGGGAEAEHARGGSRSRVGGGAEAEHGRGGFGSPIGGRARLQRLSLAHGVERLT</sequence>
<organism evidence="2">
    <name type="scientific">Panicum hallii</name>
    <dbReference type="NCBI Taxonomy" id="206008"/>
    <lineage>
        <taxon>Eukaryota</taxon>
        <taxon>Viridiplantae</taxon>
        <taxon>Streptophyta</taxon>
        <taxon>Embryophyta</taxon>
        <taxon>Tracheophyta</taxon>
        <taxon>Spermatophyta</taxon>
        <taxon>Magnoliopsida</taxon>
        <taxon>Liliopsida</taxon>
        <taxon>Poales</taxon>
        <taxon>Poaceae</taxon>
        <taxon>PACMAD clade</taxon>
        <taxon>Panicoideae</taxon>
        <taxon>Panicodae</taxon>
        <taxon>Paniceae</taxon>
        <taxon>Panicinae</taxon>
        <taxon>Panicum</taxon>
        <taxon>Panicum sect. Panicum</taxon>
    </lineage>
</organism>
<dbReference type="Proteomes" id="UP000243499">
    <property type="component" value="Chromosome 9"/>
</dbReference>
<dbReference type="AlphaFoldDB" id="A0A2S3IMN4"/>
<accession>A0A2S3IMN4</accession>
<proteinExistence type="predicted"/>
<evidence type="ECO:0000256" key="1">
    <source>
        <dbReference type="SAM" id="MobiDB-lite"/>
    </source>
</evidence>
<feature type="region of interest" description="Disordered" evidence="1">
    <location>
        <begin position="85"/>
        <end position="159"/>
    </location>
</feature>
<evidence type="ECO:0000313" key="2">
    <source>
        <dbReference type="EMBL" id="PAN47668.1"/>
    </source>
</evidence>
<feature type="region of interest" description="Disordered" evidence="1">
    <location>
        <begin position="29"/>
        <end position="67"/>
    </location>
</feature>
<gene>
    <name evidence="2" type="ORF">PAHAL_9G316300</name>
</gene>
<reference evidence="2" key="1">
    <citation type="submission" date="2018-04" db="EMBL/GenBank/DDBJ databases">
        <title>WGS assembly of Panicum hallii.</title>
        <authorList>
            <person name="Lovell J."/>
            <person name="Jenkins J."/>
            <person name="Lowry D."/>
            <person name="Mamidi S."/>
            <person name="Sreedasyam A."/>
            <person name="Weng X."/>
            <person name="Barry K."/>
            <person name="Bonette J."/>
            <person name="Campitelli B."/>
            <person name="Daum C."/>
            <person name="Gordon S."/>
            <person name="Gould B."/>
            <person name="Lipzen A."/>
            <person name="Macqueen A."/>
            <person name="Palacio-Mejia J."/>
            <person name="Plott C."/>
            <person name="Shakirov E."/>
            <person name="Shu S."/>
            <person name="Yoshinaga Y."/>
            <person name="Zane M."/>
            <person name="Rokhsar D."/>
            <person name="Grimwood J."/>
            <person name="Schmutz J."/>
            <person name="Juenger T."/>
        </authorList>
    </citation>
    <scope>NUCLEOTIDE SEQUENCE [LARGE SCALE GENOMIC DNA]</scope>
    <source>
        <strain evidence="2">FIL2</strain>
    </source>
</reference>
<feature type="compositionally biased region" description="Low complexity" evidence="1">
    <location>
        <begin position="95"/>
        <end position="108"/>
    </location>
</feature>
<dbReference type="EMBL" id="CM008054">
    <property type="protein sequence ID" value="PAN47668.1"/>
    <property type="molecule type" value="Genomic_DNA"/>
</dbReference>
<dbReference type="Gramene" id="PAN47668">
    <property type="protein sequence ID" value="PAN47668"/>
    <property type="gene ID" value="PAHAL_9G316300"/>
</dbReference>